<protein>
    <submittedName>
        <fullName evidence="4">4'-phosphopantetheinyl transferase</fullName>
    </submittedName>
</protein>
<keyword evidence="5" id="KW-1185">Reference proteome</keyword>
<evidence type="ECO:0000256" key="1">
    <source>
        <dbReference type="ARBA" id="ARBA00010990"/>
    </source>
</evidence>
<gene>
    <name evidence="4" type="primary">sfp_1</name>
    <name evidence="4" type="ORF">SAE01_13770</name>
</gene>
<evidence type="ECO:0000313" key="5">
    <source>
        <dbReference type="Proteomes" id="UP000321513"/>
    </source>
</evidence>
<dbReference type="InterPro" id="IPR037143">
    <property type="entry name" value="4-PPantetheinyl_Trfase_dom_sf"/>
</dbReference>
<dbReference type="AlphaFoldDB" id="A0A512BAA0"/>
<dbReference type="Pfam" id="PF01648">
    <property type="entry name" value="ACPS"/>
    <property type="match status" value="1"/>
</dbReference>
<evidence type="ECO:0000256" key="2">
    <source>
        <dbReference type="ARBA" id="ARBA00022679"/>
    </source>
</evidence>
<dbReference type="PANTHER" id="PTHR12215">
    <property type="entry name" value="PHOSPHOPANTETHEINE TRANSFERASE"/>
    <property type="match status" value="1"/>
</dbReference>
<dbReference type="GO" id="GO:0019878">
    <property type="term" value="P:lysine biosynthetic process via aminoadipic acid"/>
    <property type="evidence" value="ECO:0007669"/>
    <property type="project" value="TreeGrafter"/>
</dbReference>
<dbReference type="RefSeq" id="WP_147202945.1">
    <property type="nucleotide sequence ID" value="NZ_BJYT01000004.1"/>
</dbReference>
<dbReference type="Proteomes" id="UP000321513">
    <property type="component" value="Unassembled WGS sequence"/>
</dbReference>
<organism evidence="4 5">
    <name type="scientific">Segetibacter aerophilus</name>
    <dbReference type="NCBI Taxonomy" id="670293"/>
    <lineage>
        <taxon>Bacteria</taxon>
        <taxon>Pseudomonadati</taxon>
        <taxon>Bacteroidota</taxon>
        <taxon>Chitinophagia</taxon>
        <taxon>Chitinophagales</taxon>
        <taxon>Chitinophagaceae</taxon>
        <taxon>Segetibacter</taxon>
    </lineage>
</organism>
<comment type="similarity">
    <text evidence="1">Belongs to the P-Pant transferase superfamily. Gsp/Sfp/HetI/AcpT family.</text>
</comment>
<proteinExistence type="inferred from homology"/>
<comment type="caution">
    <text evidence="4">The sequence shown here is derived from an EMBL/GenBank/DDBJ whole genome shotgun (WGS) entry which is preliminary data.</text>
</comment>
<keyword evidence="2 4" id="KW-0808">Transferase</keyword>
<dbReference type="SUPFAM" id="SSF56214">
    <property type="entry name" value="4'-phosphopantetheinyl transferase"/>
    <property type="match status" value="2"/>
</dbReference>
<dbReference type="Gene3D" id="3.90.470.20">
    <property type="entry name" value="4'-phosphopantetheinyl transferase domain"/>
    <property type="match status" value="1"/>
</dbReference>
<feature type="domain" description="4'-phosphopantetheinyl transferase" evidence="3">
    <location>
        <begin position="100"/>
        <end position="197"/>
    </location>
</feature>
<name>A0A512BAA0_9BACT</name>
<dbReference type="GO" id="GO:0008897">
    <property type="term" value="F:holo-[acyl-carrier-protein] synthase activity"/>
    <property type="evidence" value="ECO:0007669"/>
    <property type="project" value="InterPro"/>
</dbReference>
<dbReference type="InterPro" id="IPR050559">
    <property type="entry name" value="P-Pant_transferase_sf"/>
</dbReference>
<reference evidence="4 5" key="1">
    <citation type="submission" date="2019-07" db="EMBL/GenBank/DDBJ databases">
        <title>Whole genome shotgun sequence of Segetibacter aerophilus NBRC 106135.</title>
        <authorList>
            <person name="Hosoyama A."/>
            <person name="Uohara A."/>
            <person name="Ohji S."/>
            <person name="Ichikawa N."/>
        </authorList>
    </citation>
    <scope>NUCLEOTIDE SEQUENCE [LARGE SCALE GENOMIC DNA]</scope>
    <source>
        <strain evidence="4 5">NBRC 106135</strain>
    </source>
</reference>
<dbReference type="InterPro" id="IPR008278">
    <property type="entry name" value="4-PPantetheinyl_Trfase_dom"/>
</dbReference>
<dbReference type="EMBL" id="BJYT01000004">
    <property type="protein sequence ID" value="GEO08881.1"/>
    <property type="molecule type" value="Genomic_DNA"/>
</dbReference>
<evidence type="ECO:0000313" key="4">
    <source>
        <dbReference type="EMBL" id="GEO08881.1"/>
    </source>
</evidence>
<sequence length="211" mass="24831">MPLFYQQNINDTTRLAIWEIDEDEKFFKVAVPLHKPITHPHKKLQHLAGRYLLPFLFEDFPNDEIKIADTRKPFLPSERYHFSISHCSNYAAAIVSSTKRVGIDVELITPRLHRIKFKFLHPEELRFVNSQLESQQLQLLSILWSAKEAMYKWYGAGEVDFSEMMRIFPFELSDQGKINAAFLKCDFQHQLVLQYKQVNNLTMVWVVSNIS</sequence>
<dbReference type="GO" id="GO:0005829">
    <property type="term" value="C:cytosol"/>
    <property type="evidence" value="ECO:0007669"/>
    <property type="project" value="TreeGrafter"/>
</dbReference>
<dbReference type="OrthoDB" id="1190494at2"/>
<dbReference type="GO" id="GO:0000287">
    <property type="term" value="F:magnesium ion binding"/>
    <property type="evidence" value="ECO:0007669"/>
    <property type="project" value="InterPro"/>
</dbReference>
<evidence type="ECO:0000259" key="3">
    <source>
        <dbReference type="Pfam" id="PF01648"/>
    </source>
</evidence>
<dbReference type="PANTHER" id="PTHR12215:SF10">
    <property type="entry name" value="L-AMINOADIPATE-SEMIALDEHYDE DEHYDROGENASE-PHOSPHOPANTETHEINYL TRANSFERASE"/>
    <property type="match status" value="1"/>
</dbReference>
<accession>A0A512BAA0</accession>